<proteinExistence type="predicted"/>
<keyword evidence="1" id="KW-1133">Transmembrane helix</keyword>
<reference evidence="2 3" key="1">
    <citation type="submission" date="2021-04" db="EMBL/GenBank/DDBJ databases">
        <title>Characterization of the biosynthetic gene cluster of new lipopeptides with antitumor activity in the genome of the marine Streptomyces PHM034.</title>
        <authorList>
            <person name="Ceniceros A."/>
            <person name="Canedo L."/>
            <person name="Mendez C."/>
            <person name="Olano C."/>
            <person name="Schleissner C."/>
            <person name="Cuevas C."/>
            <person name="De La Calle F."/>
            <person name="Salas J.A."/>
        </authorList>
    </citation>
    <scope>NUCLEOTIDE SEQUENCE [LARGE SCALE GENOMIC DNA]</scope>
    <source>
        <strain evidence="2 3">PHM034</strain>
    </source>
</reference>
<comment type="caution">
    <text evidence="2">The sequence shown here is derived from an EMBL/GenBank/DDBJ whole genome shotgun (WGS) entry which is preliminary data.</text>
</comment>
<evidence type="ECO:0000313" key="2">
    <source>
        <dbReference type="EMBL" id="MBR8638912.1"/>
    </source>
</evidence>
<organism evidence="2 3">
    <name type="scientific">Streptomyces tuirus</name>
    <dbReference type="NCBI Taxonomy" id="68278"/>
    <lineage>
        <taxon>Bacteria</taxon>
        <taxon>Bacillati</taxon>
        <taxon>Actinomycetota</taxon>
        <taxon>Actinomycetes</taxon>
        <taxon>Kitasatosporales</taxon>
        <taxon>Streptomycetaceae</taxon>
        <taxon>Streptomyces</taxon>
    </lineage>
</organism>
<accession>A0A941J0N3</accession>
<protein>
    <submittedName>
        <fullName evidence="2">Uncharacterized protein</fullName>
    </submittedName>
</protein>
<name>A0A941J0N3_9ACTN</name>
<keyword evidence="3" id="KW-1185">Reference proteome</keyword>
<evidence type="ECO:0000256" key="1">
    <source>
        <dbReference type="SAM" id="Phobius"/>
    </source>
</evidence>
<sequence>MSLSRRRPSGMAVEGLLVALIGTVLVVGAGVVGTLTGPAAVRSGAAGVI</sequence>
<keyword evidence="1" id="KW-0812">Transmembrane</keyword>
<evidence type="ECO:0000313" key="3">
    <source>
        <dbReference type="Proteomes" id="UP000682308"/>
    </source>
</evidence>
<dbReference type="Proteomes" id="UP000682308">
    <property type="component" value="Unassembled WGS sequence"/>
</dbReference>
<feature type="transmembrane region" description="Helical" evidence="1">
    <location>
        <begin position="12"/>
        <end position="32"/>
    </location>
</feature>
<dbReference type="EMBL" id="JAGTPG010000001">
    <property type="protein sequence ID" value="MBR8638912.1"/>
    <property type="molecule type" value="Genomic_DNA"/>
</dbReference>
<keyword evidence="1" id="KW-0472">Membrane</keyword>
<gene>
    <name evidence="2" type="ORF">KEF29_05250</name>
</gene>
<dbReference type="AlphaFoldDB" id="A0A941J0N3"/>